<feature type="transmembrane region" description="Helical" evidence="1">
    <location>
        <begin position="51"/>
        <end position="72"/>
    </location>
</feature>
<protein>
    <submittedName>
        <fullName evidence="2">Uncharacterized protein</fullName>
    </submittedName>
</protein>
<proteinExistence type="predicted"/>
<feature type="transmembrane region" description="Helical" evidence="1">
    <location>
        <begin position="78"/>
        <end position="106"/>
    </location>
</feature>
<keyword evidence="1" id="KW-0812">Transmembrane</keyword>
<dbReference type="EMBL" id="JADGIZ020000028">
    <property type="protein sequence ID" value="KAL2914937.1"/>
    <property type="molecule type" value="Genomic_DNA"/>
</dbReference>
<keyword evidence="3" id="KW-1185">Reference proteome</keyword>
<organism evidence="2 3">
    <name type="scientific">Polyrhizophydium stewartii</name>
    <dbReference type="NCBI Taxonomy" id="2732419"/>
    <lineage>
        <taxon>Eukaryota</taxon>
        <taxon>Fungi</taxon>
        <taxon>Fungi incertae sedis</taxon>
        <taxon>Chytridiomycota</taxon>
        <taxon>Chytridiomycota incertae sedis</taxon>
        <taxon>Chytridiomycetes</taxon>
        <taxon>Rhizophydiales</taxon>
        <taxon>Rhizophydiales incertae sedis</taxon>
        <taxon>Polyrhizophydium</taxon>
    </lineage>
</organism>
<keyword evidence="1" id="KW-0472">Membrane</keyword>
<dbReference type="Proteomes" id="UP001527925">
    <property type="component" value="Unassembled WGS sequence"/>
</dbReference>
<gene>
    <name evidence="2" type="ORF">HK105_205480</name>
</gene>
<evidence type="ECO:0000313" key="3">
    <source>
        <dbReference type="Proteomes" id="UP001527925"/>
    </source>
</evidence>
<feature type="transmembrane region" description="Helical" evidence="1">
    <location>
        <begin position="127"/>
        <end position="149"/>
    </location>
</feature>
<accession>A0ABR4N5W7</accession>
<name>A0ABR4N5W7_9FUNG</name>
<evidence type="ECO:0000313" key="2">
    <source>
        <dbReference type="EMBL" id="KAL2914937.1"/>
    </source>
</evidence>
<reference evidence="2 3" key="1">
    <citation type="submission" date="2023-09" db="EMBL/GenBank/DDBJ databases">
        <title>Pangenome analysis of Batrachochytrium dendrobatidis and related Chytrids.</title>
        <authorList>
            <person name="Yacoub M.N."/>
            <person name="Stajich J.E."/>
            <person name="James T.Y."/>
        </authorList>
    </citation>
    <scope>NUCLEOTIDE SEQUENCE [LARGE SCALE GENOMIC DNA]</scope>
    <source>
        <strain evidence="2 3">JEL0888</strain>
    </source>
</reference>
<evidence type="ECO:0000256" key="1">
    <source>
        <dbReference type="SAM" id="Phobius"/>
    </source>
</evidence>
<feature type="transmembrane region" description="Helical" evidence="1">
    <location>
        <begin position="20"/>
        <end position="39"/>
    </location>
</feature>
<feature type="transmembrane region" description="Helical" evidence="1">
    <location>
        <begin position="218"/>
        <end position="239"/>
    </location>
</feature>
<sequence>MGPCEDITTFPAALLGRAELAGIQGVAGLLMTLLLSSSWRGTWRAAATKAAAGATAVGSVCFAIAGTIAPAADTADTSVAAFGALLGLTWAAEGVARAIHISWLAARFEDLSAFLAPTQIPHPLLRGLCIAAAVLQMAACGATTASAIAQRETALAIRPLQICALISKLGSAALELILAREIWRHSDRFISQTQIDQKQLSRKQQLWLTPFDIRRTGLCLVVAAILTLPTPVILLTTSAPLFDHFFMYCAGRCMLFQICNSSRLFFALDDMFEDAERERNTKKAEAAALRLAQKTAERELSTGKSPKTPANLRWSIVESRDVSLSAIPYRNDPSGGDARPPDQSASLFALRSEVPHSEQLSVCEMPRSSTASATK</sequence>
<keyword evidence="1" id="KW-1133">Transmembrane helix</keyword>
<comment type="caution">
    <text evidence="2">The sequence shown here is derived from an EMBL/GenBank/DDBJ whole genome shotgun (WGS) entry which is preliminary data.</text>
</comment>